<dbReference type="NCBIfam" id="NF008935">
    <property type="entry name" value="PRK12292.1-1"/>
    <property type="match status" value="1"/>
</dbReference>
<feature type="domain" description="Class II Histidinyl-tRNA synthetase (HisRS)-like catalytic core" evidence="11">
    <location>
        <begin position="9"/>
        <end position="315"/>
    </location>
</feature>
<feature type="binding site" evidence="10">
    <location>
        <position position="127"/>
    </location>
    <ligand>
        <name>L-histidine</name>
        <dbReference type="ChEBI" id="CHEBI:57595"/>
    </ligand>
</feature>
<dbReference type="InterPro" id="IPR004517">
    <property type="entry name" value="HisZ"/>
</dbReference>
<dbReference type="PANTHER" id="PTHR43707">
    <property type="entry name" value="HISTIDYL-TRNA SYNTHETASE"/>
    <property type="match status" value="1"/>
</dbReference>
<evidence type="ECO:0000259" key="11">
    <source>
        <dbReference type="Pfam" id="PF13393"/>
    </source>
</evidence>
<evidence type="ECO:0000256" key="4">
    <source>
        <dbReference type="ARBA" id="ARBA00011496"/>
    </source>
</evidence>
<dbReference type="NCBIfam" id="TIGR00443">
    <property type="entry name" value="hisZ_biosyn_reg"/>
    <property type="match status" value="1"/>
</dbReference>
<evidence type="ECO:0000256" key="7">
    <source>
        <dbReference type="ARBA" id="ARBA00023102"/>
    </source>
</evidence>
<feature type="binding site" evidence="10">
    <location>
        <begin position="80"/>
        <end position="82"/>
    </location>
    <ligand>
        <name>L-histidine</name>
        <dbReference type="ChEBI" id="CHEBI:57595"/>
    </ligand>
</feature>
<comment type="pathway">
    <text evidence="2 9">Amino-acid biosynthesis; L-histidine biosynthesis; L-histidine from 5-phospho-alpha-D-ribose 1-diphosphate: step 1/9.</text>
</comment>
<comment type="function">
    <text evidence="8 9">Required for the first step of histidine biosynthesis. May allow the feedback regulation of ATP phosphoribosyltransferase activity by histidine.</text>
</comment>
<accession>C6XEF7</accession>
<comment type="similarity">
    <text evidence="3 9">Belongs to the class-II aminoacyl-tRNA synthetase family. HisZ subfamily.</text>
</comment>
<dbReference type="InterPro" id="IPR041715">
    <property type="entry name" value="HisRS-like_core"/>
</dbReference>
<sequence>MRNWLLPEYIEDVLPAEAARMEHLRRQLLDLFAVHGYQFVIPPLLEYLESLITGVGHDLDLATFKVVDQLTGRLMGVRADTTPQAARIDAHMLNNQGVSRLCYAGSVLRTTPSGLAQTREPLQLGAELFGHAGVESDIEVQRLMVKALKLAGVTQLHLDFSHVGIFRHLVRQAGVNSELEQALYAALQSKDQAEVRNLTAGLDATTSAALCVLTELNGGADVLERAAQVLPATSAIAAALADLRQVAQQLQDLDVNVCFDLAELRGYHYHSGMVFAAYAQGYAGPLALGGRYDEVGSAFGRARPATGFSLDLRGLVTALPPAEIAQAIFAPYDHDPALTAKVDALRAEGQIVIQELPGHESHRNELQCDRQLVKQGDHWEVQAMPS</sequence>
<dbReference type="EMBL" id="CP001674">
    <property type="protein sequence ID" value="ACT50932.1"/>
    <property type="molecule type" value="Genomic_DNA"/>
</dbReference>
<keyword evidence="13" id="KW-1185">Reference proteome</keyword>
<feature type="binding site" evidence="10">
    <location>
        <position position="109"/>
    </location>
    <ligand>
        <name>L-histidine</name>
        <dbReference type="ChEBI" id="CHEBI:57595"/>
    </ligand>
</feature>
<evidence type="ECO:0000256" key="1">
    <source>
        <dbReference type="ARBA" id="ARBA00004496"/>
    </source>
</evidence>
<comment type="miscellaneous">
    <text evidence="9">This function is generally fulfilled by the C-terminal part of HisG, which is missing in some bacteria such as this one.</text>
</comment>
<gene>
    <name evidence="9" type="primary">hisZ</name>
    <name evidence="12" type="ordered locus">Msip34_1687</name>
</gene>
<comment type="subunit">
    <text evidence="4 9">Heteromultimer composed of HisG and HisZ subunits.</text>
</comment>
<reference evidence="13" key="1">
    <citation type="submission" date="2009-07" db="EMBL/GenBank/DDBJ databases">
        <title>Complete sequence of chromosome of Methylovorus sp. SIP3-4.</title>
        <authorList>
            <person name="Lucas S."/>
            <person name="Copeland A."/>
            <person name="Lapidus A."/>
            <person name="Glavina del Rio T."/>
            <person name="Tice H."/>
            <person name="Bruce D."/>
            <person name="Goodwin L."/>
            <person name="Pitluck S."/>
            <person name="Clum A."/>
            <person name="Larimer F."/>
            <person name="Land M."/>
            <person name="Hauser L."/>
            <person name="Kyrpides N."/>
            <person name="Mikhailova N."/>
            <person name="Kayluzhnaya M."/>
            <person name="Chistoserdova L."/>
        </authorList>
    </citation>
    <scope>NUCLEOTIDE SEQUENCE [LARGE SCALE GENOMIC DNA]</scope>
    <source>
        <strain evidence="13">SIP3-4</strain>
    </source>
</reference>
<feature type="binding site" evidence="10">
    <location>
        <position position="123"/>
    </location>
    <ligand>
        <name>L-histidine</name>
        <dbReference type="ChEBI" id="CHEBI:57595"/>
    </ligand>
</feature>
<evidence type="ECO:0000256" key="9">
    <source>
        <dbReference type="HAMAP-Rule" id="MF_00125"/>
    </source>
</evidence>
<dbReference type="RefSeq" id="WP_015830344.1">
    <property type="nucleotide sequence ID" value="NC_012969.1"/>
</dbReference>
<keyword evidence="7 9" id="KW-0368">Histidine biosynthesis</keyword>
<evidence type="ECO:0000313" key="12">
    <source>
        <dbReference type="EMBL" id="ACT50932.1"/>
    </source>
</evidence>
<dbReference type="PANTHER" id="PTHR43707:SF1">
    <property type="entry name" value="HISTIDINE--TRNA LIGASE, MITOCHONDRIAL-RELATED"/>
    <property type="match status" value="1"/>
</dbReference>
<evidence type="ECO:0000256" key="2">
    <source>
        <dbReference type="ARBA" id="ARBA00004667"/>
    </source>
</evidence>
<keyword evidence="9" id="KW-0028">Amino-acid biosynthesis</keyword>
<organism evidence="12 13">
    <name type="scientific">Methylovorus glucosotrophus (strain SIP3-4)</name>
    <dbReference type="NCBI Taxonomy" id="582744"/>
    <lineage>
        <taxon>Bacteria</taxon>
        <taxon>Pseudomonadati</taxon>
        <taxon>Pseudomonadota</taxon>
        <taxon>Betaproteobacteria</taxon>
        <taxon>Nitrosomonadales</taxon>
        <taxon>Methylophilaceae</taxon>
        <taxon>Methylovorus</taxon>
    </lineage>
</organism>
<dbReference type="PIRSF" id="PIRSF001549">
    <property type="entry name" value="His-tRNA_synth"/>
    <property type="match status" value="1"/>
</dbReference>
<evidence type="ECO:0000256" key="5">
    <source>
        <dbReference type="ARBA" id="ARBA00020397"/>
    </source>
</evidence>
<dbReference type="UniPathway" id="UPA00031">
    <property type="reaction ID" value="UER00006"/>
</dbReference>
<comment type="subcellular location">
    <subcellularLocation>
        <location evidence="1 9">Cytoplasm</location>
    </subcellularLocation>
</comment>
<evidence type="ECO:0000313" key="13">
    <source>
        <dbReference type="Proteomes" id="UP000002743"/>
    </source>
</evidence>
<dbReference type="GO" id="GO:0000105">
    <property type="term" value="P:L-histidine biosynthetic process"/>
    <property type="evidence" value="ECO:0007669"/>
    <property type="project" value="UniProtKB-UniRule"/>
</dbReference>
<dbReference type="NCBIfam" id="NF009086">
    <property type="entry name" value="PRK12421.1"/>
    <property type="match status" value="1"/>
</dbReference>
<dbReference type="InterPro" id="IPR045864">
    <property type="entry name" value="aa-tRNA-synth_II/BPL/LPL"/>
</dbReference>
<keyword evidence="12" id="KW-0030">Aminoacyl-tRNA synthetase</keyword>
<dbReference type="KEGG" id="mei:Msip34_1687"/>
<dbReference type="AlphaFoldDB" id="C6XEF7"/>
<feature type="binding site" evidence="10">
    <location>
        <position position="265"/>
    </location>
    <ligand>
        <name>L-histidine</name>
        <dbReference type="ChEBI" id="CHEBI:57595"/>
    </ligand>
</feature>
<name>C6XEF7_METGS</name>
<dbReference type="SUPFAM" id="SSF55681">
    <property type="entry name" value="Class II aaRS and biotin synthetases"/>
    <property type="match status" value="1"/>
</dbReference>
<evidence type="ECO:0000256" key="3">
    <source>
        <dbReference type="ARBA" id="ARBA00005539"/>
    </source>
</evidence>
<dbReference type="Pfam" id="PF13393">
    <property type="entry name" value="tRNA-synt_His"/>
    <property type="match status" value="1"/>
</dbReference>
<dbReference type="eggNOG" id="COG3705">
    <property type="taxonomic scope" value="Bacteria"/>
</dbReference>
<dbReference type="GO" id="GO:0006427">
    <property type="term" value="P:histidyl-tRNA aminoacylation"/>
    <property type="evidence" value="ECO:0007669"/>
    <property type="project" value="TreeGrafter"/>
</dbReference>
<dbReference type="Gene3D" id="3.30.930.10">
    <property type="entry name" value="Bira Bifunctional Protein, Domain 2"/>
    <property type="match status" value="1"/>
</dbReference>
<dbReference type="HOGENOM" id="CLU_025113_0_1_4"/>
<keyword evidence="12" id="KW-0436">Ligase</keyword>
<keyword evidence="6 9" id="KW-0963">Cytoplasm</keyword>
<dbReference type="STRING" id="582744.Msip34_1687"/>
<evidence type="ECO:0000256" key="10">
    <source>
        <dbReference type="PIRSR" id="PIRSR001549-1"/>
    </source>
</evidence>
<dbReference type="Proteomes" id="UP000002743">
    <property type="component" value="Chromosome"/>
</dbReference>
<dbReference type="CDD" id="cd00773">
    <property type="entry name" value="HisRS-like_core"/>
    <property type="match status" value="1"/>
</dbReference>
<dbReference type="HAMAP" id="MF_00125">
    <property type="entry name" value="HisZ"/>
    <property type="match status" value="1"/>
</dbReference>
<dbReference type="OrthoDB" id="9769617at2"/>
<dbReference type="InterPro" id="IPR004516">
    <property type="entry name" value="HisRS/HisZ"/>
</dbReference>
<evidence type="ECO:0000256" key="6">
    <source>
        <dbReference type="ARBA" id="ARBA00022490"/>
    </source>
</evidence>
<protein>
    <recommendedName>
        <fullName evidence="5 9">ATP phosphoribosyltransferase regulatory subunit</fullName>
    </recommendedName>
</protein>
<dbReference type="GO" id="GO:0004821">
    <property type="term" value="F:histidine-tRNA ligase activity"/>
    <property type="evidence" value="ECO:0007669"/>
    <property type="project" value="TreeGrafter"/>
</dbReference>
<evidence type="ECO:0000256" key="8">
    <source>
        <dbReference type="ARBA" id="ARBA00025246"/>
    </source>
</evidence>
<reference evidence="12 13" key="2">
    <citation type="journal article" date="2011" name="J. Bacteriol.">
        <title>Genomes of three methylotrophs from a single niche uncover genetic and metabolic divergence of Methylophilaceae.</title>
        <authorList>
            <person name="Lapidus A."/>
            <person name="Clum A."/>
            <person name="Labutti K."/>
            <person name="Kaluzhnaya M.G."/>
            <person name="Lim S."/>
            <person name="Beck D.A."/>
            <person name="Glavina Del Rio T."/>
            <person name="Nolan M."/>
            <person name="Mavromatis K."/>
            <person name="Huntemann M."/>
            <person name="Lucas S."/>
            <person name="Lidstrom M.E."/>
            <person name="Ivanova N."/>
            <person name="Chistoserdova L."/>
        </authorList>
    </citation>
    <scope>NUCLEOTIDE SEQUENCE [LARGE SCALE GENOMIC DNA]</scope>
    <source>
        <strain evidence="12 13">SIP3-4</strain>
    </source>
</reference>
<proteinExistence type="inferred from homology"/>
<dbReference type="GO" id="GO:0005737">
    <property type="term" value="C:cytoplasm"/>
    <property type="evidence" value="ECO:0007669"/>
    <property type="project" value="UniProtKB-SubCell"/>
</dbReference>